<name>A0A1W1CZZ3_9ZZZZ</name>
<dbReference type="GO" id="GO:0004527">
    <property type="term" value="F:exonuclease activity"/>
    <property type="evidence" value="ECO:0007669"/>
    <property type="project" value="UniProtKB-KW"/>
</dbReference>
<keyword evidence="1" id="KW-0255">Endonuclease</keyword>
<dbReference type="GO" id="GO:0004519">
    <property type="term" value="F:endonuclease activity"/>
    <property type="evidence" value="ECO:0007669"/>
    <property type="project" value="UniProtKB-KW"/>
</dbReference>
<proteinExistence type="predicted"/>
<keyword evidence="1" id="KW-0269">Exonuclease</keyword>
<evidence type="ECO:0000313" key="1">
    <source>
        <dbReference type="EMBL" id="SFV71201.1"/>
    </source>
</evidence>
<sequence>MKIRLATFNLLQFTEPPYAWYSKKDKFTAEEWLEKTAWIKNQVLQIDCDIIGFQEVFSRKALRALVKECGFKYFKVVDIPRVSKKHKMTYITTTVAIASKYPIIDVEEVEIKEVKFSRNPIKARIKLENDKELLVYVAHLKSNRLNEFEYVFNKEHDLKHKKSLVYKALKEKNSESLKQRLAEASALFEDIAKSRDISSVLLCDLNDKEFSITIEALSNPKYYNSLSQEEPILYDASYYYEEEVYNPHPEAKEAKRKPTSYFMGKGNVLDYIFISKDLREKVRYYTLFDAHLEENKDGSLLTSDHAQVLCELDLDSINKDKI</sequence>
<dbReference type="GO" id="GO:0006506">
    <property type="term" value="P:GPI anchor biosynthetic process"/>
    <property type="evidence" value="ECO:0007669"/>
    <property type="project" value="TreeGrafter"/>
</dbReference>
<protein>
    <submittedName>
        <fullName evidence="1">Endonuclease/exonuclease/phosphatase family protein</fullName>
    </submittedName>
</protein>
<keyword evidence="1" id="KW-0540">Nuclease</keyword>
<gene>
    <name evidence="1" type="ORF">MNB_SV-13-7</name>
</gene>
<dbReference type="GO" id="GO:0016020">
    <property type="term" value="C:membrane"/>
    <property type="evidence" value="ECO:0007669"/>
    <property type="project" value="GOC"/>
</dbReference>
<dbReference type="PANTHER" id="PTHR14859:SF15">
    <property type="entry name" value="ENDONUCLEASE_EXONUCLEASE_PHOSPHATASE DOMAIN-CONTAINING PROTEIN"/>
    <property type="match status" value="1"/>
</dbReference>
<dbReference type="InterPro" id="IPR051916">
    <property type="entry name" value="GPI-anchor_lipid_remodeler"/>
</dbReference>
<accession>A0A1W1CZZ3</accession>
<dbReference type="PANTHER" id="PTHR14859">
    <property type="entry name" value="CALCOFLUOR WHITE HYPERSENSITIVE PROTEIN PRECURSOR"/>
    <property type="match status" value="1"/>
</dbReference>
<dbReference type="Gene3D" id="3.60.10.10">
    <property type="entry name" value="Endonuclease/exonuclease/phosphatase"/>
    <property type="match status" value="1"/>
</dbReference>
<keyword evidence="1" id="KW-0378">Hydrolase</keyword>
<dbReference type="EMBL" id="FPHM01000212">
    <property type="protein sequence ID" value="SFV71201.1"/>
    <property type="molecule type" value="Genomic_DNA"/>
</dbReference>
<dbReference type="SUPFAM" id="SSF56219">
    <property type="entry name" value="DNase I-like"/>
    <property type="match status" value="1"/>
</dbReference>
<dbReference type="InterPro" id="IPR036691">
    <property type="entry name" value="Endo/exonu/phosph_ase_sf"/>
</dbReference>
<reference evidence="1" key="1">
    <citation type="submission" date="2016-10" db="EMBL/GenBank/DDBJ databases">
        <authorList>
            <person name="de Groot N.N."/>
        </authorList>
    </citation>
    <scope>NUCLEOTIDE SEQUENCE</scope>
</reference>
<organism evidence="1">
    <name type="scientific">hydrothermal vent metagenome</name>
    <dbReference type="NCBI Taxonomy" id="652676"/>
    <lineage>
        <taxon>unclassified sequences</taxon>
        <taxon>metagenomes</taxon>
        <taxon>ecological metagenomes</taxon>
    </lineage>
</organism>
<dbReference type="AlphaFoldDB" id="A0A1W1CZZ3"/>